<dbReference type="OrthoDB" id="9766816at2"/>
<gene>
    <name evidence="2" type="ORF">SAMN05660841_00490</name>
</gene>
<dbReference type="AlphaFoldDB" id="A0A1T5BAG5"/>
<sequence>MLYDLIIIGGGPAGASLAARIAPSGMKILLLEKDSFPSRTVISCSLLLSHGMQLLDEIGIAEELYANGNNKLKGAVLEMDHYFRTFIAMPEDKGRNYLYGIDRQKLDSAIWNNTKRFPNITTVDSFVVSDIQQNDDGVTVEGIKKGEGEMRYDTKAVVGADGRYSLVARKCGSITTEEVSTYNTAVFYAYWEGVEPYRVKEEEWVQIHTNGKGRSAVLMPSTDGRTGVLLQCRQGDFDGEGNLEEWYMNFLNALPLVSKRFDAAKRVTPIKGIKNVNNLFRQAFGSRWVLVGDAYHQKDSYDAQGIYDGLLGVKILSKYLIAWFEKRQTWEKAMRDYESEIEAHMKPMFESTMGRLKREMFTDAPPFIANTVMRWLLTNKEYLDQFGKAMIRKISSANGNISGTLLKALFIGVFRDMRAIALRVPKDGKL</sequence>
<dbReference type="EMBL" id="FUZF01000002">
    <property type="protein sequence ID" value="SKB44029.1"/>
    <property type="molecule type" value="Genomic_DNA"/>
</dbReference>
<organism evidence="2 3">
    <name type="scientific">Sphingobacterium nematocida</name>
    <dbReference type="NCBI Taxonomy" id="1513896"/>
    <lineage>
        <taxon>Bacteria</taxon>
        <taxon>Pseudomonadati</taxon>
        <taxon>Bacteroidota</taxon>
        <taxon>Sphingobacteriia</taxon>
        <taxon>Sphingobacteriales</taxon>
        <taxon>Sphingobacteriaceae</taxon>
        <taxon>Sphingobacterium</taxon>
    </lineage>
</organism>
<dbReference type="PRINTS" id="PR00420">
    <property type="entry name" value="RNGMNOXGNASE"/>
</dbReference>
<protein>
    <submittedName>
        <fullName evidence="2">2-polyprenyl-6-methoxyphenol hydroxylase</fullName>
    </submittedName>
</protein>
<dbReference type="Proteomes" id="UP000190150">
    <property type="component" value="Unassembled WGS sequence"/>
</dbReference>
<evidence type="ECO:0000313" key="2">
    <source>
        <dbReference type="EMBL" id="SKB44029.1"/>
    </source>
</evidence>
<dbReference type="GO" id="GO:0071949">
    <property type="term" value="F:FAD binding"/>
    <property type="evidence" value="ECO:0007669"/>
    <property type="project" value="InterPro"/>
</dbReference>
<dbReference type="InterPro" id="IPR002938">
    <property type="entry name" value="FAD-bd"/>
</dbReference>
<dbReference type="Pfam" id="PF01494">
    <property type="entry name" value="FAD_binding_3"/>
    <property type="match status" value="1"/>
</dbReference>
<dbReference type="Gene3D" id="3.50.50.60">
    <property type="entry name" value="FAD/NAD(P)-binding domain"/>
    <property type="match status" value="1"/>
</dbReference>
<dbReference type="PANTHER" id="PTHR43747:SF1">
    <property type="entry name" value="SLR1998 PROTEIN"/>
    <property type="match status" value="1"/>
</dbReference>
<reference evidence="3" key="1">
    <citation type="submission" date="2017-02" db="EMBL/GenBank/DDBJ databases">
        <authorList>
            <person name="Varghese N."/>
            <person name="Submissions S."/>
        </authorList>
    </citation>
    <scope>NUCLEOTIDE SEQUENCE [LARGE SCALE GENOMIC DNA]</scope>
    <source>
        <strain evidence="3">DSM 24091</strain>
    </source>
</reference>
<dbReference type="PANTHER" id="PTHR43747">
    <property type="entry name" value="FAD-BINDING PROTEIN"/>
    <property type="match status" value="1"/>
</dbReference>
<dbReference type="STRING" id="1513896.SAMN05660841_00490"/>
<evidence type="ECO:0000259" key="1">
    <source>
        <dbReference type="Pfam" id="PF01494"/>
    </source>
</evidence>
<dbReference type="InterPro" id="IPR036188">
    <property type="entry name" value="FAD/NAD-bd_sf"/>
</dbReference>
<evidence type="ECO:0000313" key="3">
    <source>
        <dbReference type="Proteomes" id="UP000190150"/>
    </source>
</evidence>
<accession>A0A1T5BAG5</accession>
<dbReference type="SUPFAM" id="SSF51905">
    <property type="entry name" value="FAD/NAD(P)-binding domain"/>
    <property type="match status" value="1"/>
</dbReference>
<proteinExistence type="predicted"/>
<keyword evidence="3" id="KW-1185">Reference proteome</keyword>
<dbReference type="InterPro" id="IPR050816">
    <property type="entry name" value="Flavin-dep_Halogenase_NPB"/>
</dbReference>
<name>A0A1T5BAG5_9SPHI</name>
<dbReference type="RefSeq" id="WP_079640875.1">
    <property type="nucleotide sequence ID" value="NZ_FUZF01000002.1"/>
</dbReference>
<feature type="domain" description="FAD-binding" evidence="1">
    <location>
        <begin position="4"/>
        <end position="345"/>
    </location>
</feature>